<name>A0A4C1WHM1_EUMVA</name>
<reference evidence="1 2" key="1">
    <citation type="journal article" date="2019" name="Commun. Biol.">
        <title>The bagworm genome reveals a unique fibroin gene that provides high tensile strength.</title>
        <authorList>
            <person name="Kono N."/>
            <person name="Nakamura H."/>
            <person name="Ohtoshi R."/>
            <person name="Tomita M."/>
            <person name="Numata K."/>
            <person name="Arakawa K."/>
        </authorList>
    </citation>
    <scope>NUCLEOTIDE SEQUENCE [LARGE SCALE GENOMIC DNA]</scope>
</reference>
<organism evidence="1 2">
    <name type="scientific">Eumeta variegata</name>
    <name type="common">Bagworm moth</name>
    <name type="synonym">Eumeta japonica</name>
    <dbReference type="NCBI Taxonomy" id="151549"/>
    <lineage>
        <taxon>Eukaryota</taxon>
        <taxon>Metazoa</taxon>
        <taxon>Ecdysozoa</taxon>
        <taxon>Arthropoda</taxon>
        <taxon>Hexapoda</taxon>
        <taxon>Insecta</taxon>
        <taxon>Pterygota</taxon>
        <taxon>Neoptera</taxon>
        <taxon>Endopterygota</taxon>
        <taxon>Lepidoptera</taxon>
        <taxon>Glossata</taxon>
        <taxon>Ditrysia</taxon>
        <taxon>Tineoidea</taxon>
        <taxon>Psychidae</taxon>
        <taxon>Oiketicinae</taxon>
        <taxon>Eumeta</taxon>
    </lineage>
</organism>
<protein>
    <submittedName>
        <fullName evidence="1">Uncharacterized protein</fullName>
    </submittedName>
</protein>
<keyword evidence="2" id="KW-1185">Reference proteome</keyword>
<evidence type="ECO:0000313" key="2">
    <source>
        <dbReference type="Proteomes" id="UP000299102"/>
    </source>
</evidence>
<dbReference type="EMBL" id="BGZK01000549">
    <property type="protein sequence ID" value="GBP49627.1"/>
    <property type="molecule type" value="Genomic_DNA"/>
</dbReference>
<sequence length="118" mass="13851">MEGWKVDKTVTTSNHNAITFEIRVESHLKPLRSISTQKFNFALEVIKILFVLGKSTLTEDNNVNGYRKYNRWSRTGDHVTSLHQRHSQSMHKYNTRCRRKKGKAALPWWIGNLKVLKK</sequence>
<proteinExistence type="predicted"/>
<comment type="caution">
    <text evidence="1">The sequence shown here is derived from an EMBL/GenBank/DDBJ whole genome shotgun (WGS) entry which is preliminary data.</text>
</comment>
<gene>
    <name evidence="1" type="ORF">EVAR_37409_1</name>
</gene>
<accession>A0A4C1WHM1</accession>
<dbReference type="Proteomes" id="UP000299102">
    <property type="component" value="Unassembled WGS sequence"/>
</dbReference>
<dbReference type="AlphaFoldDB" id="A0A4C1WHM1"/>
<evidence type="ECO:0000313" key="1">
    <source>
        <dbReference type="EMBL" id="GBP49627.1"/>
    </source>
</evidence>